<reference evidence="9 10" key="2">
    <citation type="journal article" date="2007" name="BMC Biol.">
        <title>A 100%-complete sequence reveals unusually simple genomic features in the hot-spring red alga Cyanidioschyzon merolae.</title>
        <authorList>
            <person name="Nozaki H."/>
            <person name="Takano H."/>
            <person name="Misumi O."/>
            <person name="Terasawa K."/>
            <person name="Matsuzaki M."/>
            <person name="Maruyama S."/>
            <person name="Nishida K."/>
            <person name="Yagisawa F."/>
            <person name="Yoshida Y."/>
            <person name="Fujiwara T."/>
            <person name="Takio S."/>
            <person name="Tamura K."/>
            <person name="Chung S.J."/>
            <person name="Nakamura S."/>
            <person name="Kuroiwa H."/>
            <person name="Tanaka K."/>
            <person name="Sato N."/>
            <person name="Kuroiwa T."/>
        </authorList>
    </citation>
    <scope>NUCLEOTIDE SEQUENCE [LARGE SCALE GENOMIC DNA]</scope>
    <source>
        <strain evidence="9 10">10D</strain>
    </source>
</reference>
<evidence type="ECO:0000256" key="6">
    <source>
        <dbReference type="ARBA" id="ARBA00023211"/>
    </source>
</evidence>
<evidence type="ECO:0000256" key="1">
    <source>
        <dbReference type="ARBA" id="ARBA00001936"/>
    </source>
</evidence>
<dbReference type="Proteomes" id="UP000007014">
    <property type="component" value="Chromosome 19"/>
</dbReference>
<accession>M1VHV3</accession>
<dbReference type="CDD" id="cd03426">
    <property type="entry name" value="NUDIX_CoAse_Nudt7"/>
    <property type="match status" value="1"/>
</dbReference>
<comment type="cofactor">
    <cofactor evidence="1">
        <name>Mn(2+)</name>
        <dbReference type="ChEBI" id="CHEBI:29035"/>
    </cofactor>
</comment>
<dbReference type="PANTHER" id="PTHR12992">
    <property type="entry name" value="NUDIX HYDROLASE"/>
    <property type="match status" value="1"/>
</dbReference>
<dbReference type="InterPro" id="IPR015797">
    <property type="entry name" value="NUDIX_hydrolase-like_dom_sf"/>
</dbReference>
<dbReference type="GeneID" id="16997548"/>
<dbReference type="AlphaFoldDB" id="M1VHV3"/>
<dbReference type="RefSeq" id="XP_005539058.1">
    <property type="nucleotide sequence ID" value="XM_005539001.1"/>
</dbReference>
<dbReference type="HOGENOM" id="CLU_547881_0_0_1"/>
<dbReference type="EMBL" id="AP006501">
    <property type="protein sequence ID" value="BAM83022.1"/>
    <property type="molecule type" value="Genomic_DNA"/>
</dbReference>
<keyword evidence="10" id="KW-1185">Reference proteome</keyword>
<evidence type="ECO:0000313" key="9">
    <source>
        <dbReference type="EMBL" id="BAM83022.1"/>
    </source>
</evidence>
<evidence type="ECO:0000313" key="10">
    <source>
        <dbReference type="Proteomes" id="UP000007014"/>
    </source>
</evidence>
<dbReference type="SUPFAM" id="SSF55811">
    <property type="entry name" value="Nudix"/>
    <property type="match status" value="1"/>
</dbReference>
<feature type="region of interest" description="Disordered" evidence="7">
    <location>
        <begin position="94"/>
        <end position="127"/>
    </location>
</feature>
<dbReference type="PROSITE" id="PS51462">
    <property type="entry name" value="NUDIX"/>
    <property type="match status" value="1"/>
</dbReference>
<dbReference type="InterPro" id="IPR045121">
    <property type="entry name" value="CoAse"/>
</dbReference>
<protein>
    <recommendedName>
        <fullName evidence="8">Nudix hydrolase domain-containing protein</fullName>
    </recommendedName>
</protein>
<evidence type="ECO:0000256" key="4">
    <source>
        <dbReference type="ARBA" id="ARBA00022801"/>
    </source>
</evidence>
<reference evidence="9 10" key="1">
    <citation type="journal article" date="2004" name="Nature">
        <title>Genome sequence of the ultrasmall unicellular red alga Cyanidioschyzon merolae 10D.</title>
        <authorList>
            <person name="Matsuzaki M."/>
            <person name="Misumi O."/>
            <person name="Shin-i T."/>
            <person name="Maruyama S."/>
            <person name="Takahara M."/>
            <person name="Miyagishima S."/>
            <person name="Mori T."/>
            <person name="Nishida K."/>
            <person name="Yagisawa F."/>
            <person name="Nishida K."/>
            <person name="Yoshida Y."/>
            <person name="Nishimura Y."/>
            <person name="Nakao S."/>
            <person name="Kobayashi T."/>
            <person name="Momoyama Y."/>
            <person name="Higashiyama T."/>
            <person name="Minoda A."/>
            <person name="Sano M."/>
            <person name="Nomoto H."/>
            <person name="Oishi K."/>
            <person name="Hayashi H."/>
            <person name="Ohta F."/>
            <person name="Nishizaka S."/>
            <person name="Haga S."/>
            <person name="Miura S."/>
            <person name="Morishita T."/>
            <person name="Kabeya Y."/>
            <person name="Terasawa K."/>
            <person name="Suzuki Y."/>
            <person name="Ishii Y."/>
            <person name="Asakawa S."/>
            <person name="Takano H."/>
            <person name="Ohta N."/>
            <person name="Kuroiwa H."/>
            <person name="Tanaka K."/>
            <person name="Shimizu N."/>
            <person name="Sugano S."/>
            <person name="Sato N."/>
            <person name="Nozaki H."/>
            <person name="Ogasawara N."/>
            <person name="Kohara Y."/>
            <person name="Kuroiwa T."/>
        </authorList>
    </citation>
    <scope>NUCLEOTIDE SEQUENCE [LARGE SCALE GENOMIC DNA]</scope>
    <source>
        <strain evidence="9 10">10D</strain>
    </source>
</reference>
<keyword evidence="5" id="KW-0460">Magnesium</keyword>
<keyword evidence="6" id="KW-0464">Manganese</keyword>
<feature type="domain" description="Nudix hydrolase" evidence="8">
    <location>
        <begin position="269"/>
        <end position="414"/>
    </location>
</feature>
<sequence length="498" mass="54806">MGRLVRQGSGMLCSGVAPATTGVEVGTAPPVRVGSVSAQSPRARVLSTLFIPLTGLGLLKVSSFTWVQLRKACDAVEHRTLGCASRASLCGRLVPEPARPPASQAAQPPKRQRPRRTTTGLQCTTSRKPRRGFATNLVRFVQHRILERDWVETLWKVAQRNWWSSAFNSNTSMPGRSLAQNSTDSRSLPVTMTPSQVPSKPMLASSTTSLGRTRTQIRMVPFLQRALPWARHVHVRSRRTSDLLNRIEQRLRTMPLRTVRVDHDPSVAAPNAAVLVLLCRGPEAAETDSCVQVAFVLTERSKLVRIHRGEISCPGGKVRAGDCSLLETALRETQEEIGLDPSFIRILGKFHEYRPLLRSSNFRVLSFIGYLDDRVNPSQLALNRAEVQSLLVVPRGVLEACRSESGNCTWEDTTLGTDLVNEASHAGANTTSEIVGTTARDSPEETGQRQAPLEQFSTEAAPAPMFCLPRELSSGKIVWGMTARIIYDVLALIRECEH</sequence>
<evidence type="ECO:0000256" key="7">
    <source>
        <dbReference type="SAM" id="MobiDB-lite"/>
    </source>
</evidence>
<dbReference type="GO" id="GO:0010945">
    <property type="term" value="F:coenzyme A diphosphatase activity"/>
    <property type="evidence" value="ECO:0007669"/>
    <property type="project" value="InterPro"/>
</dbReference>
<dbReference type="eggNOG" id="KOG3069">
    <property type="taxonomic scope" value="Eukaryota"/>
</dbReference>
<feature type="compositionally biased region" description="Polar residues" evidence="7">
    <location>
        <begin position="117"/>
        <end position="126"/>
    </location>
</feature>
<evidence type="ECO:0000259" key="8">
    <source>
        <dbReference type="PROSITE" id="PS51462"/>
    </source>
</evidence>
<evidence type="ECO:0000256" key="2">
    <source>
        <dbReference type="ARBA" id="ARBA00001946"/>
    </source>
</evidence>
<name>M1VHV3_CYAM1</name>
<dbReference type="OrthoDB" id="77989at2759"/>
<keyword evidence="3" id="KW-0479">Metal-binding</keyword>
<proteinExistence type="predicted"/>
<organism evidence="9 10">
    <name type="scientific">Cyanidioschyzon merolae (strain NIES-3377 / 10D)</name>
    <name type="common">Unicellular red alga</name>
    <dbReference type="NCBI Taxonomy" id="280699"/>
    <lineage>
        <taxon>Eukaryota</taxon>
        <taxon>Rhodophyta</taxon>
        <taxon>Bangiophyceae</taxon>
        <taxon>Cyanidiales</taxon>
        <taxon>Cyanidiaceae</taxon>
        <taxon>Cyanidioschyzon</taxon>
    </lineage>
</organism>
<dbReference type="KEGG" id="cme:CYME_CMS480C"/>
<dbReference type="STRING" id="280699.M1VHV3"/>
<evidence type="ECO:0000256" key="3">
    <source>
        <dbReference type="ARBA" id="ARBA00022723"/>
    </source>
</evidence>
<evidence type="ECO:0000256" key="5">
    <source>
        <dbReference type="ARBA" id="ARBA00022842"/>
    </source>
</evidence>
<gene>
    <name evidence="9" type="ORF">CYME_CMS480C</name>
</gene>
<dbReference type="InterPro" id="IPR000086">
    <property type="entry name" value="NUDIX_hydrolase_dom"/>
</dbReference>
<dbReference type="Pfam" id="PF00293">
    <property type="entry name" value="NUDIX"/>
    <property type="match status" value="1"/>
</dbReference>
<dbReference type="GO" id="GO:0046872">
    <property type="term" value="F:metal ion binding"/>
    <property type="evidence" value="ECO:0007669"/>
    <property type="project" value="UniProtKB-KW"/>
</dbReference>
<dbReference type="PANTHER" id="PTHR12992:SF11">
    <property type="entry name" value="MITOCHONDRIAL COENZYME A DIPHOSPHATASE NUDT8"/>
    <property type="match status" value="1"/>
</dbReference>
<dbReference type="Gene3D" id="3.90.79.10">
    <property type="entry name" value="Nucleoside Triphosphate Pyrophosphohydrolase"/>
    <property type="match status" value="1"/>
</dbReference>
<feature type="region of interest" description="Disordered" evidence="7">
    <location>
        <begin position="173"/>
        <end position="210"/>
    </location>
</feature>
<keyword evidence="4" id="KW-0378">Hydrolase</keyword>
<comment type="cofactor">
    <cofactor evidence="2">
        <name>Mg(2+)</name>
        <dbReference type="ChEBI" id="CHEBI:18420"/>
    </cofactor>
</comment>
<dbReference type="Gramene" id="CMS480CT">
    <property type="protein sequence ID" value="CMS480CT"/>
    <property type="gene ID" value="CMS480C"/>
</dbReference>